<dbReference type="PRINTS" id="PR00178">
    <property type="entry name" value="FATTYACIDBP"/>
</dbReference>
<reference evidence="5 6" key="1">
    <citation type="journal article" date="2017" name="Nat. Ecol. Evol.">
        <title>Scallop genome provides insights into evolution of bilaterian karyotype and development.</title>
        <authorList>
            <person name="Wang S."/>
            <person name="Zhang J."/>
            <person name="Jiao W."/>
            <person name="Li J."/>
            <person name="Xun X."/>
            <person name="Sun Y."/>
            <person name="Guo X."/>
            <person name="Huan P."/>
            <person name="Dong B."/>
            <person name="Zhang L."/>
            <person name="Hu X."/>
            <person name="Sun X."/>
            <person name="Wang J."/>
            <person name="Zhao C."/>
            <person name="Wang Y."/>
            <person name="Wang D."/>
            <person name="Huang X."/>
            <person name="Wang R."/>
            <person name="Lv J."/>
            <person name="Li Y."/>
            <person name="Zhang Z."/>
            <person name="Liu B."/>
            <person name="Lu W."/>
            <person name="Hui Y."/>
            <person name="Liang J."/>
            <person name="Zhou Z."/>
            <person name="Hou R."/>
            <person name="Li X."/>
            <person name="Liu Y."/>
            <person name="Li H."/>
            <person name="Ning X."/>
            <person name="Lin Y."/>
            <person name="Zhao L."/>
            <person name="Xing Q."/>
            <person name="Dou J."/>
            <person name="Li Y."/>
            <person name="Mao J."/>
            <person name="Guo H."/>
            <person name="Dou H."/>
            <person name="Li T."/>
            <person name="Mu C."/>
            <person name="Jiang W."/>
            <person name="Fu Q."/>
            <person name="Fu X."/>
            <person name="Miao Y."/>
            <person name="Liu J."/>
            <person name="Yu Q."/>
            <person name="Li R."/>
            <person name="Liao H."/>
            <person name="Li X."/>
            <person name="Kong Y."/>
            <person name="Jiang Z."/>
            <person name="Chourrout D."/>
            <person name="Li R."/>
            <person name="Bao Z."/>
        </authorList>
    </citation>
    <scope>NUCLEOTIDE SEQUENCE [LARGE SCALE GENOMIC DNA]</scope>
    <source>
        <strain evidence="5 6">PY_sf001</strain>
    </source>
</reference>
<dbReference type="InterPro" id="IPR000566">
    <property type="entry name" value="Lipocln_cytosolic_FA-bd_dom"/>
</dbReference>
<evidence type="ECO:0000313" key="6">
    <source>
        <dbReference type="Proteomes" id="UP000242188"/>
    </source>
</evidence>
<dbReference type="PANTHER" id="PTHR11955">
    <property type="entry name" value="FATTY ACID BINDING PROTEIN"/>
    <property type="match status" value="1"/>
</dbReference>
<dbReference type="Gene3D" id="2.40.128.20">
    <property type="match status" value="1"/>
</dbReference>
<protein>
    <submittedName>
        <fullName evidence="5">Cellular retinoic acid-binding protein 1</fullName>
    </submittedName>
</protein>
<proteinExistence type="inferred from homology"/>
<evidence type="ECO:0000256" key="1">
    <source>
        <dbReference type="ARBA" id="ARBA00008390"/>
    </source>
</evidence>
<dbReference type="SUPFAM" id="SSF50814">
    <property type="entry name" value="Lipocalins"/>
    <property type="match status" value="1"/>
</dbReference>
<organism evidence="5 6">
    <name type="scientific">Mizuhopecten yessoensis</name>
    <name type="common">Japanese scallop</name>
    <name type="synonym">Patinopecten yessoensis</name>
    <dbReference type="NCBI Taxonomy" id="6573"/>
    <lineage>
        <taxon>Eukaryota</taxon>
        <taxon>Metazoa</taxon>
        <taxon>Spiralia</taxon>
        <taxon>Lophotrochozoa</taxon>
        <taxon>Mollusca</taxon>
        <taxon>Bivalvia</taxon>
        <taxon>Autobranchia</taxon>
        <taxon>Pteriomorphia</taxon>
        <taxon>Pectinida</taxon>
        <taxon>Pectinoidea</taxon>
        <taxon>Pectinidae</taxon>
        <taxon>Mizuhopecten</taxon>
    </lineage>
</organism>
<evidence type="ECO:0000313" key="5">
    <source>
        <dbReference type="EMBL" id="OWF39777.1"/>
    </source>
</evidence>
<name>A0A210PTE4_MIZYE</name>
<feature type="domain" description="Cytosolic fatty-acid binding proteins" evidence="4">
    <location>
        <begin position="12"/>
        <end position="29"/>
    </location>
</feature>
<accession>A0A210PTE4</accession>
<dbReference type="OrthoDB" id="354351at2759"/>
<comment type="similarity">
    <text evidence="1 3">Belongs to the calycin superfamily. Fatty-acid binding protein (FABP) family.</text>
</comment>
<dbReference type="GO" id="GO:0008289">
    <property type="term" value="F:lipid binding"/>
    <property type="evidence" value="ECO:0007669"/>
    <property type="project" value="UniProtKB-KW"/>
</dbReference>
<evidence type="ECO:0000259" key="4">
    <source>
        <dbReference type="PROSITE" id="PS00214"/>
    </source>
</evidence>
<sequence length="142" mass="16504">MALDQIKDSLVGKWKMDRSENFEEFLKEVGVNMVLRKLAPLAKPTMNISIEGETIKIITDIAVRREEDFFKLDEVFEKEREGEMFRGCATWEDGKLKITGTPLNSKSKMKAPTIYRERVGDEMLLTMCVSDVVCKRYFKRLE</sequence>
<keyword evidence="2" id="KW-0446">Lipid-binding</keyword>
<dbReference type="PROSITE" id="PS00214">
    <property type="entry name" value="FABP"/>
    <property type="match status" value="1"/>
</dbReference>
<gene>
    <name evidence="5" type="ORF">KP79_PYT16559</name>
</gene>
<dbReference type="InterPro" id="IPR012674">
    <property type="entry name" value="Calycin"/>
</dbReference>
<dbReference type="InterPro" id="IPR000463">
    <property type="entry name" value="Fatty_acid-bd"/>
</dbReference>
<dbReference type="Pfam" id="PF00061">
    <property type="entry name" value="Lipocalin"/>
    <property type="match status" value="1"/>
</dbReference>
<keyword evidence="3" id="KW-0813">Transport</keyword>
<keyword evidence="6" id="KW-1185">Reference proteome</keyword>
<dbReference type="Proteomes" id="UP000242188">
    <property type="component" value="Unassembled WGS sequence"/>
</dbReference>
<evidence type="ECO:0000256" key="2">
    <source>
        <dbReference type="ARBA" id="ARBA00023121"/>
    </source>
</evidence>
<comment type="caution">
    <text evidence="5">The sequence shown here is derived from an EMBL/GenBank/DDBJ whole genome shotgun (WGS) entry which is preliminary data.</text>
</comment>
<dbReference type="AlphaFoldDB" id="A0A210PTE4"/>
<evidence type="ECO:0000256" key="3">
    <source>
        <dbReference type="RuleBase" id="RU003696"/>
    </source>
</evidence>
<dbReference type="CDD" id="cd00742">
    <property type="entry name" value="FABP"/>
    <property type="match status" value="1"/>
</dbReference>
<dbReference type="InterPro" id="IPR031259">
    <property type="entry name" value="ILBP"/>
</dbReference>
<dbReference type="EMBL" id="NEDP02005510">
    <property type="protein sequence ID" value="OWF39777.1"/>
    <property type="molecule type" value="Genomic_DNA"/>
</dbReference>